<evidence type="ECO:0000313" key="2">
    <source>
        <dbReference type="EMBL" id="ALA68597.1"/>
    </source>
</evidence>
<keyword evidence="1" id="KW-0472">Membrane</keyword>
<protein>
    <submittedName>
        <fullName evidence="2">Uncharacterized protein</fullName>
    </submittedName>
</protein>
<dbReference type="STRING" id="1408189.CLAC_08580"/>
<accession>A0A0K2H3I3</accession>
<keyword evidence="3" id="KW-1185">Reference proteome</keyword>
<proteinExistence type="predicted"/>
<evidence type="ECO:0000256" key="1">
    <source>
        <dbReference type="SAM" id="Phobius"/>
    </source>
</evidence>
<dbReference type="Proteomes" id="UP000058446">
    <property type="component" value="Chromosome"/>
</dbReference>
<gene>
    <name evidence="2" type="ORF">CLAC_08580</name>
</gene>
<organism evidence="2 3">
    <name type="scientific">Corynebacterium lactis RW2-5</name>
    <dbReference type="NCBI Taxonomy" id="1408189"/>
    <lineage>
        <taxon>Bacteria</taxon>
        <taxon>Bacillati</taxon>
        <taxon>Actinomycetota</taxon>
        <taxon>Actinomycetes</taxon>
        <taxon>Mycobacteriales</taxon>
        <taxon>Corynebacteriaceae</taxon>
        <taxon>Corynebacterium</taxon>
    </lineage>
</organism>
<keyword evidence="1" id="KW-1133">Transmembrane helix</keyword>
<evidence type="ECO:0000313" key="3">
    <source>
        <dbReference type="Proteomes" id="UP000058446"/>
    </source>
</evidence>
<dbReference type="EMBL" id="CP006841">
    <property type="protein sequence ID" value="ALA68597.1"/>
    <property type="molecule type" value="Genomic_DNA"/>
</dbReference>
<dbReference type="KEGG" id="clw:CLAC_08580"/>
<sequence length="79" mass="8602">MARAFDSVGQWLIQLPLLLQVSVLVAVLLIVGGLAAFALVGVIDIAHGRLWRAWGKIRASKTSETMVEESTKTGSRELR</sequence>
<dbReference type="OrthoDB" id="10013399at2"/>
<reference evidence="2 3" key="1">
    <citation type="submission" date="2013-10" db="EMBL/GenBank/DDBJ databases">
        <title>Complete genome sequence of Corynebacterium lactis DSM 45799(T), isolated from raw cow milk.</title>
        <authorList>
            <person name="Ruckert C."/>
            <person name="Albersmeier A."/>
            <person name="Lipski A."/>
            <person name="Kalinowski J."/>
        </authorList>
    </citation>
    <scope>NUCLEOTIDE SEQUENCE [LARGE SCALE GENOMIC DNA]</scope>
    <source>
        <strain evidence="2 3">RW2-5</strain>
    </source>
</reference>
<keyword evidence="1" id="KW-0812">Transmembrane</keyword>
<dbReference type="RefSeq" id="WP_053412531.1">
    <property type="nucleotide sequence ID" value="NZ_CP006841.1"/>
</dbReference>
<dbReference type="AlphaFoldDB" id="A0A0K2H3I3"/>
<name>A0A0K2H3I3_9CORY</name>
<feature type="transmembrane region" description="Helical" evidence="1">
    <location>
        <begin position="17"/>
        <end position="43"/>
    </location>
</feature>
<dbReference type="PATRIC" id="fig|1408189.4.peg.1716"/>